<evidence type="ECO:0000256" key="1">
    <source>
        <dbReference type="ARBA" id="ARBA00006892"/>
    </source>
</evidence>
<dbReference type="KEGG" id="nneo:PQG83_00480"/>
<accession>A0AA96GN61</accession>
<protein>
    <submittedName>
        <fullName evidence="2">Methionine adenosyltransferase</fullName>
        <ecNumber evidence="2">2.5.1.6</ecNumber>
    </submittedName>
</protein>
<gene>
    <name evidence="2" type="ORF">PQG83_00480</name>
</gene>
<dbReference type="Gene3D" id="3.30.300.340">
    <property type="entry name" value="S-adenosylmethionine synthetase, N-terminal domain"/>
    <property type="match status" value="1"/>
</dbReference>
<dbReference type="NCBIfam" id="NF003363">
    <property type="entry name" value="PRK04439.1-2"/>
    <property type="match status" value="1"/>
</dbReference>
<dbReference type="EMBL" id="CP116968">
    <property type="protein sequence ID" value="WNM62253.1"/>
    <property type="molecule type" value="Genomic_DNA"/>
</dbReference>
<dbReference type="PANTHER" id="PTHR36697:SF1">
    <property type="entry name" value="S-ADENOSYLMETHIONINE SYNTHASE"/>
    <property type="match status" value="1"/>
</dbReference>
<dbReference type="AlphaFoldDB" id="A0AA96GN61"/>
<dbReference type="EC" id="2.5.1.6" evidence="2"/>
<sequence>MKTRILIHQAPAVPVDAQPLEIVERKGKGHPDTICDALAEAVSIQLSKVYQETFGRILHHNIDKCLLVAGQVKLHLGGGRVTHPMRLILGDRASFGVPGKTIPVSDIAVETARTWIKSHLPNVNPDTHMRYQIELQPTSAELGAIFEHGSGVLPANDTSAGVGYAPLTPTERLVVDLEQYVNGTRFKRAFPETGEDVKVMAVRMDWMLSLTVAMPFLAKRITTEKAYFARKAKVLQNVQRFINEQPHSCKRVDVVVNALDRPGQGLKGMYLTLLGTSAEQGDSGQVGRGNRISGVIALNRPMSGEAAAGKNPVSHVGKIYNVWARELALKAYEQIPGVRDATVWMVSRIGAPVNEPLVVSAQVGVKKGFSLKRISGEVQELIKHELADMESFCDNLAKGQFGVY</sequence>
<dbReference type="Gene3D" id="3.30.300.10">
    <property type="match status" value="1"/>
</dbReference>
<name>A0AA96GN61_9BACT</name>
<proteinExistence type="inferred from homology"/>
<dbReference type="RefSeq" id="WP_312745467.1">
    <property type="nucleotide sequence ID" value="NZ_CP116968.1"/>
</dbReference>
<dbReference type="Proteomes" id="UP001302494">
    <property type="component" value="Chromosome"/>
</dbReference>
<dbReference type="GO" id="GO:0004478">
    <property type="term" value="F:methionine adenosyltransferase activity"/>
    <property type="evidence" value="ECO:0007669"/>
    <property type="project" value="UniProtKB-EC"/>
</dbReference>
<dbReference type="PANTHER" id="PTHR36697">
    <property type="entry name" value="S-ADENOSYLMETHIONINE SYNTHASE"/>
    <property type="match status" value="1"/>
</dbReference>
<dbReference type="InterPro" id="IPR042543">
    <property type="entry name" value="AdoMet_synthase_2"/>
</dbReference>
<reference evidence="2 3" key="1">
    <citation type="submission" date="2023-01" db="EMBL/GenBank/DDBJ databases">
        <title>Cultivation and genomic characterization of new, ubiquitous marine nitrite-oxidizing bacteria from the Nitrospirales.</title>
        <authorList>
            <person name="Mueller A.J."/>
            <person name="Daebeler A."/>
            <person name="Herbold C.W."/>
            <person name="Kirkegaard R.H."/>
            <person name="Daims H."/>
        </authorList>
    </citation>
    <scope>NUCLEOTIDE SEQUENCE [LARGE SCALE GENOMIC DNA]</scope>
    <source>
        <strain evidence="2 3">DK</strain>
    </source>
</reference>
<keyword evidence="2" id="KW-0808">Transferase</keyword>
<dbReference type="InterPro" id="IPR027790">
    <property type="entry name" value="AdoMet_synthase_2_family"/>
</dbReference>
<dbReference type="Gene3D" id="3.30.300.280">
    <property type="entry name" value="S-adenosylmethionine synthetase, C-terminal domain"/>
    <property type="match status" value="1"/>
</dbReference>
<comment type="similarity">
    <text evidence="1">Belongs to the AdoMet synthetase 2 family.</text>
</comment>
<dbReference type="InterPro" id="IPR042544">
    <property type="entry name" value="AdoMet_synthase_3"/>
</dbReference>
<keyword evidence="3" id="KW-1185">Reference proteome</keyword>
<organism evidence="2 3">
    <name type="scientific">Candidatus Nitrospira neomarina</name>
    <dbReference type="NCBI Taxonomy" id="3020899"/>
    <lineage>
        <taxon>Bacteria</taxon>
        <taxon>Pseudomonadati</taxon>
        <taxon>Nitrospirota</taxon>
        <taxon>Nitrospiria</taxon>
        <taxon>Nitrospirales</taxon>
        <taxon>Nitrospiraceae</taxon>
        <taxon>Nitrospira</taxon>
    </lineage>
</organism>
<dbReference type="Pfam" id="PF01941">
    <property type="entry name" value="AdoMet_Synthase"/>
    <property type="match status" value="1"/>
</dbReference>
<evidence type="ECO:0000313" key="3">
    <source>
        <dbReference type="Proteomes" id="UP001302494"/>
    </source>
</evidence>
<evidence type="ECO:0000313" key="2">
    <source>
        <dbReference type="EMBL" id="WNM62253.1"/>
    </source>
</evidence>